<dbReference type="InterPro" id="IPR017853">
    <property type="entry name" value="GH"/>
</dbReference>
<name>A0AAV0YKK4_VICFA</name>
<dbReference type="FunFam" id="3.20.20.80:FF:000006">
    <property type="entry name" value="Beta-galactosidase"/>
    <property type="match status" value="1"/>
</dbReference>
<accession>A0AAV0YKK4</accession>
<keyword evidence="9" id="KW-1185">Reference proteome</keyword>
<organism evidence="8 9">
    <name type="scientific">Vicia faba</name>
    <name type="common">Broad bean</name>
    <name type="synonym">Faba vulgaris</name>
    <dbReference type="NCBI Taxonomy" id="3906"/>
    <lineage>
        <taxon>Eukaryota</taxon>
        <taxon>Viridiplantae</taxon>
        <taxon>Streptophyta</taxon>
        <taxon>Embryophyta</taxon>
        <taxon>Tracheophyta</taxon>
        <taxon>Spermatophyta</taxon>
        <taxon>Magnoliopsida</taxon>
        <taxon>eudicotyledons</taxon>
        <taxon>Gunneridae</taxon>
        <taxon>Pentapetalae</taxon>
        <taxon>rosids</taxon>
        <taxon>fabids</taxon>
        <taxon>Fabales</taxon>
        <taxon>Fabaceae</taxon>
        <taxon>Papilionoideae</taxon>
        <taxon>50 kb inversion clade</taxon>
        <taxon>NPAAA clade</taxon>
        <taxon>Hologalegina</taxon>
        <taxon>IRL clade</taxon>
        <taxon>Fabeae</taxon>
        <taxon>Vicia</taxon>
    </lineage>
</organism>
<evidence type="ECO:0000256" key="2">
    <source>
        <dbReference type="ARBA" id="ARBA00009809"/>
    </source>
</evidence>
<evidence type="ECO:0000256" key="6">
    <source>
        <dbReference type="ARBA" id="ARBA00023295"/>
    </source>
</evidence>
<evidence type="ECO:0000313" key="8">
    <source>
        <dbReference type="EMBL" id="CAI8586586.1"/>
    </source>
</evidence>
<evidence type="ECO:0000259" key="7">
    <source>
        <dbReference type="Pfam" id="PF01301"/>
    </source>
</evidence>
<keyword evidence="4" id="KW-0732">Signal</keyword>
<dbReference type="InterPro" id="IPR008979">
    <property type="entry name" value="Galactose-bd-like_sf"/>
</dbReference>
<dbReference type="PRINTS" id="PR00742">
    <property type="entry name" value="GLHYDRLASE35"/>
</dbReference>
<comment type="catalytic activity">
    <reaction evidence="1">
        <text>Hydrolysis of terminal non-reducing beta-D-galactose residues in beta-D-galactosides.</text>
        <dbReference type="EC" id="3.2.1.23"/>
    </reaction>
</comment>
<reference evidence="8 9" key="1">
    <citation type="submission" date="2023-01" db="EMBL/GenBank/DDBJ databases">
        <authorList>
            <person name="Kreplak J."/>
        </authorList>
    </citation>
    <scope>NUCLEOTIDE SEQUENCE [LARGE SCALE GENOMIC DNA]</scope>
</reference>
<dbReference type="PROSITE" id="PS01182">
    <property type="entry name" value="GLYCOSYL_HYDROL_F35"/>
    <property type="match status" value="1"/>
</dbReference>
<evidence type="ECO:0000313" key="9">
    <source>
        <dbReference type="Proteomes" id="UP001157006"/>
    </source>
</evidence>
<dbReference type="AlphaFoldDB" id="A0AAV0YKK4"/>
<proteinExistence type="inferred from homology"/>
<comment type="similarity">
    <text evidence="2">Belongs to the glycosyl hydrolase 35 family.</text>
</comment>
<dbReference type="InterPro" id="IPR001944">
    <property type="entry name" value="Glycoside_Hdrlase_35"/>
</dbReference>
<keyword evidence="6" id="KW-0326">Glycosidase</keyword>
<dbReference type="PANTHER" id="PTHR23421">
    <property type="entry name" value="BETA-GALACTOSIDASE RELATED"/>
    <property type="match status" value="1"/>
</dbReference>
<dbReference type="Pfam" id="PF01301">
    <property type="entry name" value="Glyco_hydro_35"/>
    <property type="match status" value="1"/>
</dbReference>
<dbReference type="SUPFAM" id="SSF51445">
    <property type="entry name" value="(Trans)glycosidases"/>
    <property type="match status" value="1"/>
</dbReference>
<evidence type="ECO:0000256" key="4">
    <source>
        <dbReference type="ARBA" id="ARBA00022729"/>
    </source>
</evidence>
<dbReference type="Gene3D" id="3.20.20.80">
    <property type="entry name" value="Glycosidases"/>
    <property type="match status" value="1"/>
</dbReference>
<feature type="domain" description="Glycoside hydrolase 35 catalytic" evidence="7">
    <location>
        <begin position="4"/>
        <end position="270"/>
    </location>
</feature>
<dbReference type="GO" id="GO:0005975">
    <property type="term" value="P:carbohydrate metabolic process"/>
    <property type="evidence" value="ECO:0007669"/>
    <property type="project" value="InterPro"/>
</dbReference>
<dbReference type="EC" id="3.2.1.23" evidence="3"/>
<gene>
    <name evidence="8" type="ORF">VFH_I260680</name>
</gene>
<evidence type="ECO:0000256" key="3">
    <source>
        <dbReference type="ARBA" id="ARBA00012756"/>
    </source>
</evidence>
<dbReference type="EMBL" id="OX451736">
    <property type="protein sequence ID" value="CAI8586586.1"/>
    <property type="molecule type" value="Genomic_DNA"/>
</dbReference>
<keyword evidence="5" id="KW-0378">Hydrolase</keyword>
<evidence type="ECO:0000256" key="5">
    <source>
        <dbReference type="ARBA" id="ARBA00022801"/>
    </source>
</evidence>
<dbReference type="InterPro" id="IPR031330">
    <property type="entry name" value="Gly_Hdrlase_35_cat"/>
</dbReference>
<dbReference type="SUPFAM" id="SSF49785">
    <property type="entry name" value="Galactose-binding domain-like"/>
    <property type="match status" value="1"/>
</dbReference>
<dbReference type="Proteomes" id="UP001157006">
    <property type="component" value="Chromosome 1L"/>
</dbReference>
<dbReference type="GO" id="GO:0004565">
    <property type="term" value="F:beta-galactosidase activity"/>
    <property type="evidence" value="ECO:0007669"/>
    <property type="project" value="UniProtKB-EC"/>
</dbReference>
<dbReference type="InterPro" id="IPR019801">
    <property type="entry name" value="Glyco_hydro_35_CS"/>
</dbReference>
<evidence type="ECO:0000256" key="1">
    <source>
        <dbReference type="ARBA" id="ARBA00001412"/>
    </source>
</evidence>
<protein>
    <recommendedName>
        <fullName evidence="3">beta-galactosidase</fullName>
        <ecNumber evidence="3">3.2.1.23</ecNumber>
    </recommendedName>
</protein>
<sequence>MWPPDLIQKAKDGGLDAIETYIFWDRHEPVQRQYNFSGNLDFVKFFKLIQEAGLYAIMRIGPYACAEWNYGGFPLWLHNIPGIELRTDNQVYKNEMQIFTTKIVNVAKEANLFASQGGPILLAQIENEYGDIMWNYKDAGKAYVKWCAQMALAQNIGVPWIMCQQPDAPQPIINTCNGYYCHNFKPNNLKSPKMFTENWIGWFQKWGERVPHRSAEDSAFSVARFFQNGGVLNNYYMYHGGTNFGRTAGAPYMTTSYNYDAPIDDSNGLNWEWKMEPKKDTMHGKGNIKAHQLLEQKELTLDASDYLWYMTSVDINDTSIWSNSTLRVNTMGHTLHGYVNRKYIGYQFSQWGNKFTYEKNVSLKNGTTL</sequence>